<dbReference type="HOGENOM" id="CLU_392646_0_0_0"/>
<dbReference type="STRING" id="1499967.U27_01523"/>
<protein>
    <submittedName>
        <fullName evidence="3">CRISPR-associated protein APE2256</fullName>
    </submittedName>
</protein>
<reference evidence="3" key="1">
    <citation type="journal article" date="2015" name="PeerJ">
        <title>First genomic representation of candidate bacterial phylum KSB3 points to enhanced environmental sensing as a trigger of wastewater bulking.</title>
        <authorList>
            <person name="Sekiguchi Y."/>
            <person name="Ohashi A."/>
            <person name="Parks D.H."/>
            <person name="Yamauchi T."/>
            <person name="Tyson G.W."/>
            <person name="Hugenholtz P."/>
        </authorList>
    </citation>
    <scope>NUCLEOTIDE SEQUENCE [LARGE SCALE GENOMIC DNA]</scope>
</reference>
<organism evidence="3">
    <name type="scientific">Vecturithrix granuli</name>
    <dbReference type="NCBI Taxonomy" id="1499967"/>
    <lineage>
        <taxon>Bacteria</taxon>
        <taxon>Candidatus Moduliflexota</taxon>
        <taxon>Candidatus Vecturitrichia</taxon>
        <taxon>Candidatus Vecturitrichales</taxon>
        <taxon>Candidatus Vecturitrichaceae</taxon>
        <taxon>Candidatus Vecturithrix</taxon>
    </lineage>
</organism>
<gene>
    <name evidence="3" type="ORF">U27_01523</name>
</gene>
<dbReference type="Proteomes" id="UP000030661">
    <property type="component" value="Unassembled WGS sequence"/>
</dbReference>
<keyword evidence="4" id="KW-1185">Reference proteome</keyword>
<dbReference type="AlphaFoldDB" id="A0A081CAL7"/>
<name>A0A081CAL7_VECG1</name>
<dbReference type="Pfam" id="PF24391">
    <property type="entry name" value="HD-CE"/>
    <property type="match status" value="1"/>
</dbReference>
<dbReference type="eggNOG" id="COG1861">
    <property type="taxonomic scope" value="Bacteria"/>
</dbReference>
<evidence type="ECO:0000259" key="2">
    <source>
        <dbReference type="Pfam" id="PF24391"/>
    </source>
</evidence>
<feature type="domain" description="CRISPR system ring nuclease SSO1393-like" evidence="1">
    <location>
        <begin position="70"/>
        <end position="204"/>
    </location>
</feature>
<sequence length="702" mass="79563">MPAHLIISIGTSIIGRYNNSAPKDQKLEVDYPPGWSYQPVYNDETFPVPNILDPLSYKNLVPLLKEPARHGAEQSTFAKLEASGLLPNKADCRYHLIATDTADGIFCAYFLGHEVFPAEQVRYYIPQGLGAADNKQFASRGLPSLLSCIAAILNQAEEREEQAIIIPTGGYKILTPYLTIASILYKRPAFYLYEESRQAIELPAPPLSVNTSEFRSAVVLLENIIGVKRHHAETYYQALPKSFQTLLYTDEQGIFHYTAFGERLKQMFNWASRSPLVIRSSENTLIRHLGPYQNRFLEMTRLGDTVWLGDKAPEMADHARHHHLDLFAYAELVLLPILTAHPEFLSAAELFLLLGMMYLHDCGHSMSSFPTDGEVIPLLPTEIRNYHNLLGYLRLKDAAFLQALQRQELKLLDKATLENIAALAVYHRKKMPLLQKTYHSPDNTPFPALIEQSVVQDGQTIAGDRLTLLVALFRIIDGMDKQLERAGDAVEISMKAEAILADLPHLWQRVARLKDMLSALLPEAQQAADALLCNILADYKLTETVSSKPKDAPEHFAYFELQDALSHIGCAQYLPMVWEYLDARVRFFFQALQPSYYYSDLLLKMPRVTYRQDPSTGIGQVTITYTKNEDAQSAARIETIWEQIRNWVEQYVPRDAPERNIANSKLASPAKIVEGIQEENNPDVQQIFREHQLRIEILPLEA</sequence>
<evidence type="ECO:0000313" key="4">
    <source>
        <dbReference type="Proteomes" id="UP000030661"/>
    </source>
</evidence>
<evidence type="ECO:0000259" key="1">
    <source>
        <dbReference type="Pfam" id="PF09651"/>
    </source>
</evidence>
<dbReference type="EMBL" id="DF820481">
    <property type="protein sequence ID" value="GAK61622.1"/>
    <property type="molecule type" value="Genomic_DNA"/>
</dbReference>
<accession>A0A081CAL7</accession>
<evidence type="ECO:0000313" key="3">
    <source>
        <dbReference type="EMBL" id="GAK61622.1"/>
    </source>
</evidence>
<dbReference type="Gene3D" id="3.40.50.10770">
    <property type="entry name" value="Hypothetical protein VC1899 like domain (Restriction endonuclease-like)"/>
    <property type="match status" value="1"/>
</dbReference>
<dbReference type="Pfam" id="PF09651">
    <property type="entry name" value="Cas_APE2256"/>
    <property type="match status" value="1"/>
</dbReference>
<proteinExistence type="predicted"/>
<dbReference type="InterPro" id="IPR013442">
    <property type="entry name" value="SSO1393-like"/>
</dbReference>
<feature type="domain" description="HD-CE" evidence="2">
    <location>
        <begin position="313"/>
        <end position="488"/>
    </location>
</feature>
<dbReference type="InterPro" id="IPR056471">
    <property type="entry name" value="HD-CE"/>
</dbReference>